<dbReference type="AlphaFoldDB" id="A0A0J1H6C0"/>
<dbReference type="PANTHER" id="PTHR43649">
    <property type="entry name" value="ARABINOSE-BINDING PROTEIN-RELATED"/>
    <property type="match status" value="1"/>
</dbReference>
<keyword evidence="8" id="KW-1185">Reference proteome</keyword>
<evidence type="ECO:0000256" key="5">
    <source>
        <dbReference type="ARBA" id="ARBA00049629"/>
    </source>
</evidence>
<dbReference type="Pfam" id="PF01547">
    <property type="entry name" value="SBP_bac_1"/>
    <property type="match status" value="1"/>
</dbReference>
<proteinExistence type="inferred from homology"/>
<comment type="function">
    <text evidence="5">Part of a binding-protein-dependent transport system for a sugar.</text>
</comment>
<dbReference type="InterPro" id="IPR006059">
    <property type="entry name" value="SBP"/>
</dbReference>
<evidence type="ECO:0000256" key="2">
    <source>
        <dbReference type="ARBA" id="ARBA00008520"/>
    </source>
</evidence>
<organism evidence="7 8">
    <name type="scientific">Photobacterium aquae</name>
    <dbReference type="NCBI Taxonomy" id="1195763"/>
    <lineage>
        <taxon>Bacteria</taxon>
        <taxon>Pseudomonadati</taxon>
        <taxon>Pseudomonadota</taxon>
        <taxon>Gammaproteobacteria</taxon>
        <taxon>Vibrionales</taxon>
        <taxon>Vibrionaceae</taxon>
        <taxon>Photobacterium</taxon>
    </lineage>
</organism>
<dbReference type="PATRIC" id="fig|1195763.3.peg.1497"/>
<reference evidence="7 8" key="1">
    <citation type="submission" date="2015-05" db="EMBL/GenBank/DDBJ databases">
        <title>Photobacterium galathea sp. nov.</title>
        <authorList>
            <person name="Machado H."/>
            <person name="Gram L."/>
        </authorList>
    </citation>
    <scope>NUCLEOTIDE SEQUENCE [LARGE SCALE GENOMIC DNA]</scope>
    <source>
        <strain evidence="7 8">CGMCC 1.12159</strain>
    </source>
</reference>
<evidence type="ECO:0000256" key="4">
    <source>
        <dbReference type="ARBA" id="ARBA00022729"/>
    </source>
</evidence>
<evidence type="ECO:0000256" key="1">
    <source>
        <dbReference type="ARBA" id="ARBA00004418"/>
    </source>
</evidence>
<dbReference type="SUPFAM" id="SSF53850">
    <property type="entry name" value="Periplasmic binding protein-like II"/>
    <property type="match status" value="1"/>
</dbReference>
<comment type="similarity">
    <text evidence="2">Belongs to the bacterial solute-binding protein 1 family.</text>
</comment>
<dbReference type="EMBL" id="LDOT01000006">
    <property type="protein sequence ID" value="KLV07270.1"/>
    <property type="molecule type" value="Genomic_DNA"/>
</dbReference>
<protein>
    <recommendedName>
        <fullName evidence="6">Probable sugar-binding periplasmic protein</fullName>
    </recommendedName>
</protein>
<gene>
    <name evidence="7" type="ORF">ABT56_07000</name>
</gene>
<dbReference type="RefSeq" id="WP_047878123.1">
    <property type="nucleotide sequence ID" value="NZ_LDOT01000006.1"/>
</dbReference>
<dbReference type="OrthoDB" id="5580590at2"/>
<comment type="subcellular location">
    <subcellularLocation>
        <location evidence="1">Periplasm</location>
    </subcellularLocation>
</comment>
<dbReference type="Gene3D" id="3.40.190.10">
    <property type="entry name" value="Periplasmic binding protein-like II"/>
    <property type="match status" value="2"/>
</dbReference>
<evidence type="ECO:0000256" key="6">
    <source>
        <dbReference type="ARBA" id="ARBA00049753"/>
    </source>
</evidence>
<accession>A0A0J1H6C0</accession>
<dbReference type="PANTHER" id="PTHR43649:SF28">
    <property type="entry name" value="BINDING PROTEIN COMPONENT OF ABC SUGAR TRANSPORTER-RELATED"/>
    <property type="match status" value="1"/>
</dbReference>
<evidence type="ECO:0000313" key="8">
    <source>
        <dbReference type="Proteomes" id="UP000036097"/>
    </source>
</evidence>
<keyword evidence="3" id="KW-0813">Transport</keyword>
<dbReference type="Proteomes" id="UP000036097">
    <property type="component" value="Unassembled WGS sequence"/>
</dbReference>
<keyword evidence="4" id="KW-0732">Signal</keyword>
<evidence type="ECO:0000256" key="3">
    <source>
        <dbReference type="ARBA" id="ARBA00022448"/>
    </source>
</evidence>
<dbReference type="STRING" id="1195763.ABT56_07000"/>
<evidence type="ECO:0000313" key="7">
    <source>
        <dbReference type="EMBL" id="KLV07270.1"/>
    </source>
</evidence>
<sequence>MKTISWLILISTMYVSVVHAQQELQFLHWWTSKGEVDAANEVAVQLGKHDIVLASVAVPGGGGKMAKSILQARAIAGNPPDMVQLEGPAIKSWAALGFLHNVNPVANEAHWDRKLPLTIRDIHKLNNEYVALPVTIHRLNWLWIHTPLLKRLGLSVPQTWPQVVKTFKVVKQRGIAPLAMGNEPWQVVQLFENIAFGLGGPSYYRKAFIEMDEATLTSQITYDALTIFRQISEIVLPDMTKQRWEEATRSLMAGERVFQISGDWVAGELMALNGEFPSFIQCHVAPAYQSGFIYNIDSFAFFKKPTFGAEQALAVANLLSDPHFLSKFNQRKGSIPAFRDVSVEGFNSCSLKARDDFLASEKTGTLMPSIIDSMAVSSVIEKAVSSELFRFFNDPSMTPDDVILHMQNVKVGMHM</sequence>
<dbReference type="InterPro" id="IPR050490">
    <property type="entry name" value="Bact_solute-bd_prot1"/>
</dbReference>
<name>A0A0J1H6C0_9GAMM</name>
<dbReference type="GO" id="GO:0042597">
    <property type="term" value="C:periplasmic space"/>
    <property type="evidence" value="ECO:0007669"/>
    <property type="project" value="UniProtKB-SubCell"/>
</dbReference>
<comment type="caution">
    <text evidence="7">The sequence shown here is derived from an EMBL/GenBank/DDBJ whole genome shotgun (WGS) entry which is preliminary data.</text>
</comment>